<dbReference type="AlphaFoldDB" id="A0A4Y2LKK4"/>
<organism evidence="2 3">
    <name type="scientific">Araneus ventricosus</name>
    <name type="common">Orbweaver spider</name>
    <name type="synonym">Epeira ventricosa</name>
    <dbReference type="NCBI Taxonomy" id="182803"/>
    <lineage>
        <taxon>Eukaryota</taxon>
        <taxon>Metazoa</taxon>
        <taxon>Ecdysozoa</taxon>
        <taxon>Arthropoda</taxon>
        <taxon>Chelicerata</taxon>
        <taxon>Arachnida</taxon>
        <taxon>Araneae</taxon>
        <taxon>Araneomorphae</taxon>
        <taxon>Entelegynae</taxon>
        <taxon>Araneoidea</taxon>
        <taxon>Araneidae</taxon>
        <taxon>Araneus</taxon>
    </lineage>
</organism>
<evidence type="ECO:0000313" key="3">
    <source>
        <dbReference type="Proteomes" id="UP000499080"/>
    </source>
</evidence>
<comment type="caution">
    <text evidence="2">The sequence shown here is derived from an EMBL/GenBank/DDBJ whole genome shotgun (WGS) entry which is preliminary data.</text>
</comment>
<name>A0A4Y2LKK4_ARAVE</name>
<dbReference type="EMBL" id="BGPR01119270">
    <property type="protein sequence ID" value="GBN15268.1"/>
    <property type="molecule type" value="Genomic_DNA"/>
</dbReference>
<feature type="compositionally biased region" description="Basic and acidic residues" evidence="1">
    <location>
        <begin position="56"/>
        <end position="67"/>
    </location>
</feature>
<keyword evidence="3" id="KW-1185">Reference proteome</keyword>
<accession>A0A4Y2LKK4</accession>
<evidence type="ECO:0000256" key="1">
    <source>
        <dbReference type="SAM" id="MobiDB-lite"/>
    </source>
</evidence>
<protein>
    <submittedName>
        <fullName evidence="2">Uncharacterized protein</fullName>
    </submittedName>
</protein>
<sequence length="98" mass="11236">KTEFRDAPLSRKLFSANDDPRETNQPAEQQRSSPSPGQKNPPTVHNSNDDGVPLDEQLHSAKKEPPVIRREFLPPFRHMLDISLLKLTCFVYQKSKLK</sequence>
<gene>
    <name evidence="2" type="ORF">AVEN_148141_1</name>
</gene>
<proteinExistence type="predicted"/>
<feature type="compositionally biased region" description="Polar residues" evidence="1">
    <location>
        <begin position="23"/>
        <end position="46"/>
    </location>
</feature>
<evidence type="ECO:0000313" key="2">
    <source>
        <dbReference type="EMBL" id="GBN15268.1"/>
    </source>
</evidence>
<dbReference type="Proteomes" id="UP000499080">
    <property type="component" value="Unassembled WGS sequence"/>
</dbReference>
<feature type="non-terminal residue" evidence="2">
    <location>
        <position position="1"/>
    </location>
</feature>
<reference evidence="2 3" key="1">
    <citation type="journal article" date="2019" name="Sci. Rep.">
        <title>Orb-weaving spider Araneus ventricosus genome elucidates the spidroin gene catalogue.</title>
        <authorList>
            <person name="Kono N."/>
            <person name="Nakamura H."/>
            <person name="Ohtoshi R."/>
            <person name="Moran D.A.P."/>
            <person name="Shinohara A."/>
            <person name="Yoshida Y."/>
            <person name="Fujiwara M."/>
            <person name="Mori M."/>
            <person name="Tomita M."/>
            <person name="Arakawa K."/>
        </authorList>
    </citation>
    <scope>NUCLEOTIDE SEQUENCE [LARGE SCALE GENOMIC DNA]</scope>
</reference>
<feature type="region of interest" description="Disordered" evidence="1">
    <location>
        <begin position="1"/>
        <end position="67"/>
    </location>
</feature>